<organism evidence="10">
    <name type="scientific">bioreactor metagenome</name>
    <dbReference type="NCBI Taxonomy" id="1076179"/>
    <lineage>
        <taxon>unclassified sequences</taxon>
        <taxon>metagenomes</taxon>
        <taxon>ecological metagenomes</taxon>
    </lineage>
</organism>
<comment type="similarity">
    <text evidence="2">Belongs to the autoinducer-2 exporter (AI-2E) (TC 2.A.86) family.</text>
</comment>
<name>A0A644YBM4_9ZZZZ</name>
<evidence type="ECO:0000313" key="10">
    <source>
        <dbReference type="EMBL" id="MPM25358.1"/>
    </source>
</evidence>
<evidence type="ECO:0000256" key="9">
    <source>
        <dbReference type="SAM" id="Phobius"/>
    </source>
</evidence>
<keyword evidence="7 9" id="KW-0472">Membrane</keyword>
<feature type="transmembrane region" description="Helical" evidence="9">
    <location>
        <begin position="196"/>
        <end position="215"/>
    </location>
</feature>
<sequence length="420" mass="46971">MRKIKIDKKYMKIALYSFSVLAACILLSRFLDNLDTIFISIGVFFSKIKDILSTFIYGFCIAYFFTPLVNFLEKFIGAYDEKLRNKPRTLRNITIFITYTIFIGCFIWLMVYLIPTIAKSFTVLANAIPNNMASLVEKIPEYLSILDPTTKETVTNTIMKFIVPLQGKLADLPAFVESYLKGGNNMSIFINNTVNVVSSVISFIIGIIISFYMLATKEQLVGGCKKFCLTTLKEQTAENFIQNMQRVNIIFQSFVLGKLLDAVVLGVMCFVGLSILRIPYALVISVVIGITNMIPYVGPLFGTVPSVFIVLLVDPMKALWLLIYILIIQQIDNYLICPRLLGDPTGLTPLQVLFSIAIGAYFGGALGMFISVPVVASIKLFVSEAINKRYREKYPHGTPDVPVDADIPWDESSSDGEIDN</sequence>
<dbReference type="AlphaFoldDB" id="A0A644YBM4"/>
<feature type="compositionally biased region" description="Acidic residues" evidence="8">
    <location>
        <begin position="407"/>
        <end position="420"/>
    </location>
</feature>
<evidence type="ECO:0000256" key="2">
    <source>
        <dbReference type="ARBA" id="ARBA00009773"/>
    </source>
</evidence>
<proteinExistence type="inferred from homology"/>
<keyword evidence="4" id="KW-1003">Cell membrane</keyword>
<comment type="caution">
    <text evidence="10">The sequence shown here is derived from an EMBL/GenBank/DDBJ whole genome shotgun (WGS) entry which is preliminary data.</text>
</comment>
<feature type="transmembrane region" description="Helical" evidence="9">
    <location>
        <begin position="282"/>
        <end position="311"/>
    </location>
</feature>
<gene>
    <name evidence="10" type="ORF">SDC9_71849</name>
</gene>
<keyword evidence="5 9" id="KW-0812">Transmembrane</keyword>
<feature type="transmembrane region" description="Helical" evidence="9">
    <location>
        <begin position="93"/>
        <end position="114"/>
    </location>
</feature>
<evidence type="ECO:0000256" key="1">
    <source>
        <dbReference type="ARBA" id="ARBA00004651"/>
    </source>
</evidence>
<keyword evidence="6 9" id="KW-1133">Transmembrane helix</keyword>
<dbReference type="Pfam" id="PF01594">
    <property type="entry name" value="AI-2E_transport"/>
    <property type="match status" value="1"/>
</dbReference>
<evidence type="ECO:0000256" key="5">
    <source>
        <dbReference type="ARBA" id="ARBA00022692"/>
    </source>
</evidence>
<dbReference type="GO" id="GO:0005886">
    <property type="term" value="C:plasma membrane"/>
    <property type="evidence" value="ECO:0007669"/>
    <property type="project" value="UniProtKB-SubCell"/>
</dbReference>
<feature type="transmembrane region" description="Helical" evidence="9">
    <location>
        <begin position="356"/>
        <end position="382"/>
    </location>
</feature>
<dbReference type="PANTHER" id="PTHR21716">
    <property type="entry name" value="TRANSMEMBRANE PROTEIN"/>
    <property type="match status" value="1"/>
</dbReference>
<protein>
    <recommendedName>
        <fullName evidence="11">Transport protein YhhT</fullName>
    </recommendedName>
</protein>
<feature type="transmembrane region" description="Helical" evidence="9">
    <location>
        <begin position="254"/>
        <end position="276"/>
    </location>
</feature>
<dbReference type="PANTHER" id="PTHR21716:SF53">
    <property type="entry name" value="PERMEASE PERM-RELATED"/>
    <property type="match status" value="1"/>
</dbReference>
<evidence type="ECO:0000256" key="3">
    <source>
        <dbReference type="ARBA" id="ARBA00022448"/>
    </source>
</evidence>
<keyword evidence="3" id="KW-0813">Transport</keyword>
<evidence type="ECO:0008006" key="11">
    <source>
        <dbReference type="Google" id="ProtNLM"/>
    </source>
</evidence>
<feature type="transmembrane region" description="Helical" evidence="9">
    <location>
        <begin position="12"/>
        <end position="31"/>
    </location>
</feature>
<evidence type="ECO:0000256" key="7">
    <source>
        <dbReference type="ARBA" id="ARBA00023136"/>
    </source>
</evidence>
<feature type="transmembrane region" description="Helical" evidence="9">
    <location>
        <begin position="51"/>
        <end position="72"/>
    </location>
</feature>
<reference evidence="10" key="1">
    <citation type="submission" date="2019-08" db="EMBL/GenBank/DDBJ databases">
        <authorList>
            <person name="Kucharzyk K."/>
            <person name="Murdoch R.W."/>
            <person name="Higgins S."/>
            <person name="Loffler F."/>
        </authorList>
    </citation>
    <scope>NUCLEOTIDE SEQUENCE</scope>
</reference>
<dbReference type="EMBL" id="VSSQ01004478">
    <property type="protein sequence ID" value="MPM25358.1"/>
    <property type="molecule type" value="Genomic_DNA"/>
</dbReference>
<evidence type="ECO:0000256" key="8">
    <source>
        <dbReference type="SAM" id="MobiDB-lite"/>
    </source>
</evidence>
<dbReference type="InterPro" id="IPR002549">
    <property type="entry name" value="AI-2E-like"/>
</dbReference>
<feature type="region of interest" description="Disordered" evidence="8">
    <location>
        <begin position="397"/>
        <end position="420"/>
    </location>
</feature>
<accession>A0A644YBM4</accession>
<evidence type="ECO:0000256" key="4">
    <source>
        <dbReference type="ARBA" id="ARBA00022475"/>
    </source>
</evidence>
<dbReference type="GO" id="GO:0055085">
    <property type="term" value="P:transmembrane transport"/>
    <property type="evidence" value="ECO:0007669"/>
    <property type="project" value="TreeGrafter"/>
</dbReference>
<feature type="transmembrane region" description="Helical" evidence="9">
    <location>
        <begin position="318"/>
        <end position="336"/>
    </location>
</feature>
<evidence type="ECO:0000256" key="6">
    <source>
        <dbReference type="ARBA" id="ARBA00022989"/>
    </source>
</evidence>
<dbReference type="PROSITE" id="PS51257">
    <property type="entry name" value="PROKAR_LIPOPROTEIN"/>
    <property type="match status" value="1"/>
</dbReference>
<comment type="subcellular location">
    <subcellularLocation>
        <location evidence="1">Cell membrane</location>
        <topology evidence="1">Multi-pass membrane protein</topology>
    </subcellularLocation>
</comment>